<dbReference type="CDD" id="cd06223">
    <property type="entry name" value="PRTases_typeI"/>
    <property type="match status" value="1"/>
</dbReference>
<comment type="function">
    <text evidence="2 12">Catalyzes a salvage reaction resulting in the formation of AMP, that is energically less costly than de novo synthesis.</text>
</comment>
<evidence type="ECO:0000256" key="10">
    <source>
        <dbReference type="ARBA" id="ARBA00022679"/>
    </source>
</evidence>
<dbReference type="GO" id="GO:0003999">
    <property type="term" value="F:adenine phosphoribosyltransferase activity"/>
    <property type="evidence" value="ECO:0007669"/>
    <property type="project" value="UniProtKB-UniRule"/>
</dbReference>
<evidence type="ECO:0000259" key="13">
    <source>
        <dbReference type="Pfam" id="PF00156"/>
    </source>
</evidence>
<evidence type="ECO:0000256" key="9">
    <source>
        <dbReference type="ARBA" id="ARBA00022676"/>
    </source>
</evidence>
<keyword evidence="10 12" id="KW-0808">Transferase</keyword>
<evidence type="ECO:0000256" key="12">
    <source>
        <dbReference type="HAMAP-Rule" id="MF_00004"/>
    </source>
</evidence>
<keyword evidence="11 12" id="KW-0660">Purine salvage</keyword>
<dbReference type="FunFam" id="3.40.50.2020:FF:000004">
    <property type="entry name" value="Adenine phosphoribosyltransferase"/>
    <property type="match status" value="1"/>
</dbReference>
<keyword evidence="15" id="KW-1185">Reference proteome</keyword>
<dbReference type="GO" id="GO:0006168">
    <property type="term" value="P:adenine salvage"/>
    <property type="evidence" value="ECO:0007669"/>
    <property type="project" value="InterPro"/>
</dbReference>
<dbReference type="EC" id="2.4.2.7" evidence="7 12"/>
<evidence type="ECO:0000256" key="2">
    <source>
        <dbReference type="ARBA" id="ARBA00003968"/>
    </source>
</evidence>
<dbReference type="GO" id="GO:0005737">
    <property type="term" value="C:cytoplasm"/>
    <property type="evidence" value="ECO:0007669"/>
    <property type="project" value="UniProtKB-SubCell"/>
</dbReference>
<evidence type="ECO:0000313" key="14">
    <source>
        <dbReference type="EMBL" id="KWZ77736.1"/>
    </source>
</evidence>
<dbReference type="NCBIfam" id="NF002634">
    <property type="entry name" value="PRK02304.1-3"/>
    <property type="match status" value="1"/>
</dbReference>
<dbReference type="GO" id="GO:0006166">
    <property type="term" value="P:purine ribonucleoside salvage"/>
    <property type="evidence" value="ECO:0007669"/>
    <property type="project" value="UniProtKB-UniRule"/>
</dbReference>
<keyword evidence="9 12" id="KW-0328">Glycosyltransferase</keyword>
<proteinExistence type="inferred from homology"/>
<feature type="domain" description="Phosphoribosyltransferase" evidence="13">
    <location>
        <begin position="32"/>
        <end position="170"/>
    </location>
</feature>
<evidence type="ECO:0000256" key="6">
    <source>
        <dbReference type="ARBA" id="ARBA00011738"/>
    </source>
</evidence>
<dbReference type="InterPro" id="IPR000836">
    <property type="entry name" value="PRTase_dom"/>
</dbReference>
<dbReference type="PANTHER" id="PTHR32315:SF3">
    <property type="entry name" value="ADENINE PHOSPHORIBOSYLTRANSFERASE"/>
    <property type="match status" value="1"/>
</dbReference>
<keyword evidence="8 12" id="KW-0963">Cytoplasm</keyword>
<dbReference type="HAMAP" id="MF_00004">
    <property type="entry name" value="Aden_phosphoribosyltr"/>
    <property type="match status" value="1"/>
</dbReference>
<comment type="catalytic activity">
    <reaction evidence="1 12">
        <text>AMP + diphosphate = 5-phospho-alpha-D-ribose 1-diphosphate + adenine</text>
        <dbReference type="Rhea" id="RHEA:16609"/>
        <dbReference type="ChEBI" id="CHEBI:16708"/>
        <dbReference type="ChEBI" id="CHEBI:33019"/>
        <dbReference type="ChEBI" id="CHEBI:58017"/>
        <dbReference type="ChEBI" id="CHEBI:456215"/>
        <dbReference type="EC" id="2.4.2.7"/>
    </reaction>
</comment>
<dbReference type="Gene3D" id="3.40.50.2020">
    <property type="match status" value="1"/>
</dbReference>
<accession>A0A133KDT1</accession>
<dbReference type="NCBIfam" id="NF002633">
    <property type="entry name" value="PRK02304.1-2"/>
    <property type="match status" value="1"/>
</dbReference>
<dbReference type="STRING" id="33036.HMPREF3200_01207"/>
<comment type="similarity">
    <text evidence="5 12">Belongs to the purine/pyrimidine phosphoribosyltransferase family.</text>
</comment>
<dbReference type="PATRIC" id="fig|33036.3.peg.1196"/>
<evidence type="ECO:0000256" key="1">
    <source>
        <dbReference type="ARBA" id="ARBA00000868"/>
    </source>
</evidence>
<dbReference type="InterPro" id="IPR050054">
    <property type="entry name" value="UPRTase/APRTase"/>
</dbReference>
<evidence type="ECO:0000256" key="7">
    <source>
        <dbReference type="ARBA" id="ARBA00011893"/>
    </source>
</evidence>
<dbReference type="Pfam" id="PF00156">
    <property type="entry name" value="Pribosyltran"/>
    <property type="match status" value="1"/>
</dbReference>
<comment type="caution">
    <text evidence="14">The sequence shown here is derived from an EMBL/GenBank/DDBJ whole genome shotgun (WGS) entry which is preliminary data.</text>
</comment>
<dbReference type="Proteomes" id="UP000070383">
    <property type="component" value="Unassembled WGS sequence"/>
</dbReference>
<dbReference type="PANTHER" id="PTHR32315">
    <property type="entry name" value="ADENINE PHOSPHORIBOSYLTRANSFERASE"/>
    <property type="match status" value="1"/>
</dbReference>
<comment type="subcellular location">
    <subcellularLocation>
        <location evidence="3 12">Cytoplasm</location>
    </subcellularLocation>
</comment>
<dbReference type="NCBIfam" id="NF002636">
    <property type="entry name" value="PRK02304.1-5"/>
    <property type="match status" value="1"/>
</dbReference>
<evidence type="ECO:0000256" key="5">
    <source>
        <dbReference type="ARBA" id="ARBA00008391"/>
    </source>
</evidence>
<dbReference type="GO" id="GO:0044209">
    <property type="term" value="P:AMP salvage"/>
    <property type="evidence" value="ECO:0007669"/>
    <property type="project" value="UniProtKB-UniRule"/>
</dbReference>
<dbReference type="InterPro" id="IPR005764">
    <property type="entry name" value="Ade_phspho_trans"/>
</dbReference>
<evidence type="ECO:0000256" key="8">
    <source>
        <dbReference type="ARBA" id="ARBA00022490"/>
    </source>
</evidence>
<organism evidence="14 15">
    <name type="scientific">Anaerococcus tetradius</name>
    <dbReference type="NCBI Taxonomy" id="33036"/>
    <lineage>
        <taxon>Bacteria</taxon>
        <taxon>Bacillati</taxon>
        <taxon>Bacillota</taxon>
        <taxon>Tissierellia</taxon>
        <taxon>Tissierellales</taxon>
        <taxon>Peptoniphilaceae</taxon>
        <taxon>Anaerococcus</taxon>
    </lineage>
</organism>
<dbReference type="UniPathway" id="UPA00588">
    <property type="reaction ID" value="UER00646"/>
</dbReference>
<evidence type="ECO:0000256" key="4">
    <source>
        <dbReference type="ARBA" id="ARBA00004659"/>
    </source>
</evidence>
<dbReference type="EMBL" id="LRPM01000046">
    <property type="protein sequence ID" value="KWZ77736.1"/>
    <property type="molecule type" value="Genomic_DNA"/>
</dbReference>
<dbReference type="AlphaFoldDB" id="A0A133KDT1"/>
<dbReference type="GO" id="GO:0002055">
    <property type="term" value="F:adenine binding"/>
    <property type="evidence" value="ECO:0007669"/>
    <property type="project" value="TreeGrafter"/>
</dbReference>
<reference evidence="15" key="1">
    <citation type="submission" date="2016-01" db="EMBL/GenBank/DDBJ databases">
        <authorList>
            <person name="Mitreva M."/>
            <person name="Pepin K.H."/>
            <person name="Mihindukulasuriya K.A."/>
            <person name="Fulton R."/>
            <person name="Fronick C."/>
            <person name="O'Laughlin M."/>
            <person name="Miner T."/>
            <person name="Herter B."/>
            <person name="Rosa B.A."/>
            <person name="Cordes M."/>
            <person name="Tomlinson C."/>
            <person name="Wollam A."/>
            <person name="Palsikar V.B."/>
            <person name="Mardis E.R."/>
            <person name="Wilson R.K."/>
        </authorList>
    </citation>
    <scope>NUCLEOTIDE SEQUENCE [LARGE SCALE GENOMIC DNA]</scope>
    <source>
        <strain evidence="15">MJR8151</strain>
    </source>
</reference>
<comment type="subunit">
    <text evidence="6 12">Homodimer.</text>
</comment>
<evidence type="ECO:0000313" key="15">
    <source>
        <dbReference type="Proteomes" id="UP000070383"/>
    </source>
</evidence>
<dbReference type="NCBIfam" id="TIGR01090">
    <property type="entry name" value="apt"/>
    <property type="match status" value="1"/>
</dbReference>
<protein>
    <recommendedName>
        <fullName evidence="7 12">Adenine phosphoribosyltransferase</fullName>
        <shortName evidence="12">APRT</shortName>
        <ecNumber evidence="7 12">2.4.2.7</ecNumber>
    </recommendedName>
</protein>
<dbReference type="GO" id="GO:0016208">
    <property type="term" value="F:AMP binding"/>
    <property type="evidence" value="ECO:0007669"/>
    <property type="project" value="TreeGrafter"/>
</dbReference>
<comment type="pathway">
    <text evidence="4 12">Purine metabolism; AMP biosynthesis via salvage pathway; AMP from adenine: step 1/1.</text>
</comment>
<evidence type="ECO:0000256" key="11">
    <source>
        <dbReference type="ARBA" id="ARBA00022726"/>
    </source>
</evidence>
<sequence length="176" mass="19826">MEDKMDLKSKIRVIEDYPTEGISFKDITTLLKDRLAFRQTINELEEKLSGYEFDYIAGIESRGLIFGAPLADRLEKGFIPIRKPGKLPGEIEKVSYELEYGSSELEMHKDALKKGDRVVIIDDLIATGGSAKAAAKLVEAVGGEVVCFEFLIELTSLKGREYLKDYELISLIEYDH</sequence>
<evidence type="ECO:0000256" key="3">
    <source>
        <dbReference type="ARBA" id="ARBA00004496"/>
    </source>
</evidence>
<gene>
    <name evidence="12" type="primary">apt</name>
    <name evidence="14" type="ORF">HMPREF3200_01207</name>
</gene>
<dbReference type="InterPro" id="IPR029057">
    <property type="entry name" value="PRTase-like"/>
</dbReference>
<name>A0A133KDT1_9FIRM</name>
<dbReference type="SUPFAM" id="SSF53271">
    <property type="entry name" value="PRTase-like"/>
    <property type="match status" value="1"/>
</dbReference>